<dbReference type="RefSeq" id="WP_135464834.1">
    <property type="nucleotide sequence ID" value="NZ_SRLC01000002.1"/>
</dbReference>
<gene>
    <name evidence="1" type="ORF">E5K00_18905</name>
</gene>
<protein>
    <submittedName>
        <fullName evidence="1">Uncharacterized protein</fullName>
    </submittedName>
</protein>
<name>A0A4Z0PXY3_9BACT</name>
<dbReference type="AlphaFoldDB" id="A0A4Z0PXY3"/>
<proteinExistence type="predicted"/>
<comment type="caution">
    <text evidence="1">The sequence shown here is derived from an EMBL/GenBank/DDBJ whole genome shotgun (WGS) entry which is preliminary data.</text>
</comment>
<dbReference type="Proteomes" id="UP000297549">
    <property type="component" value="Unassembled WGS sequence"/>
</dbReference>
<sequence>MSYLSGLRLSFAGQFQAAPSTVNNDVRHFNNATFKPNYQQLGTKGHPNGWWNPTGGAEWRLYGCNVTGAWLGPDEAAPATDSIFTCLIADTNRRAPAKIVDLDPQQQLVSGVWGLEVRICDQDGNDLLRAQYEPASFKDLWPRATGRGQAGDMGLSSIYQSVLTDLEWFDISKSPFLQALKAAATDGLLSIKFNVDGYNTNFGTPNFTRGRIVGSIGVATAAEPRFFVPGRQLIPYGFQAFATDSSVSIAAPQIGPCVARVDEQDRRIYLDLGNALPTTQPGGPLLDQGTITLVADADNAQGTLPLGSFDGYQAPTWYEQTGGILVFPPDRPLTDAELAKVLTTRLQVQVAQASTAPDYANNVTTETLQGLYVRTDDYVFRIDSGNSAEARLYATQYGKPLAQTAVTLEYDASQLDPNGPPLGQAGQAMTFTPAVTTDANGTATLTIKVENLATPRDYIDGQLYGIRATVNGIGAPTPNEQNTIVVCPFGPDTFVSILGMSAFTADQPVSWYGSLQPIFQQYANLYPVMKRFLDLADVDAVWANRGLLQMAFGLPITDSNTMPVTRDLSTPKRTAILSWLAAPELVLGTAPSAFRATAAADMVEKAVPADAPTADDLAVASKKAMQGGKTAALSRRMGLVNH</sequence>
<reference evidence="1 2" key="1">
    <citation type="submission" date="2019-04" db="EMBL/GenBank/DDBJ databases">
        <authorList>
            <person name="Feng G."/>
            <person name="Zhang J."/>
            <person name="Zhu H."/>
        </authorList>
    </citation>
    <scope>NUCLEOTIDE SEQUENCE [LARGE SCALE GENOMIC DNA]</scope>
    <source>
        <strain evidence="1 2">JCM 31653</strain>
    </source>
</reference>
<evidence type="ECO:0000313" key="1">
    <source>
        <dbReference type="EMBL" id="TGE22315.1"/>
    </source>
</evidence>
<dbReference type="EMBL" id="SRLC01000002">
    <property type="protein sequence ID" value="TGE22315.1"/>
    <property type="molecule type" value="Genomic_DNA"/>
</dbReference>
<evidence type="ECO:0000313" key="2">
    <source>
        <dbReference type="Proteomes" id="UP000297549"/>
    </source>
</evidence>
<accession>A0A4Z0PXY3</accession>
<organism evidence="1 2">
    <name type="scientific">Hymenobacter aquaticus</name>
    <dbReference type="NCBI Taxonomy" id="1867101"/>
    <lineage>
        <taxon>Bacteria</taxon>
        <taxon>Pseudomonadati</taxon>
        <taxon>Bacteroidota</taxon>
        <taxon>Cytophagia</taxon>
        <taxon>Cytophagales</taxon>
        <taxon>Hymenobacteraceae</taxon>
        <taxon>Hymenobacter</taxon>
    </lineage>
</organism>
<keyword evidence="2" id="KW-1185">Reference proteome</keyword>
<dbReference type="OrthoDB" id="9800162at2"/>